<dbReference type="InterPro" id="IPR008948">
    <property type="entry name" value="L-Aspartase-like"/>
</dbReference>
<comment type="pathway">
    <text evidence="1">Purine metabolism; IMP biosynthesis via de novo pathway; 5-amino-1-(5-phospho-D-ribosyl)imidazole-4-carboxamide from 5-amino-1-(5-phospho-D-ribosyl)imidazole-4-carboxylate: step 2/2.</text>
</comment>
<dbReference type="Proteomes" id="UP001284901">
    <property type="component" value="Unassembled WGS sequence"/>
</dbReference>
<dbReference type="InterPro" id="IPR022761">
    <property type="entry name" value="Fumarate_lyase_N"/>
</dbReference>
<dbReference type="Pfam" id="PF08328">
    <property type="entry name" value="ASL_C"/>
    <property type="match status" value="1"/>
</dbReference>
<dbReference type="Proteomes" id="UP001288320">
    <property type="component" value="Unassembled WGS sequence"/>
</dbReference>
<comment type="caution">
    <text evidence="9">The sequence shown here is derived from an EMBL/GenBank/DDBJ whole genome shotgun (WGS) entry which is preliminary data.</text>
</comment>
<reference evidence="9 11" key="1">
    <citation type="submission" date="2023-10" db="EMBL/GenBank/DDBJ databases">
        <title>Whole Genome based description of the genera Actinobaculum and Actinotignum reveals a complex phylogenetic relationship within the species included in the genus Actinotignum.</title>
        <authorList>
            <person name="Jensen C.S."/>
            <person name="Dargis R."/>
            <person name="Kemp M."/>
            <person name="Christensen J.J."/>
        </authorList>
    </citation>
    <scope>NUCLEOTIDE SEQUENCE</scope>
    <source>
        <strain evidence="10 11">SLA_B089</strain>
        <strain evidence="9">SLA_B245</strain>
    </source>
</reference>
<dbReference type="EC" id="4.3.2.2" evidence="9"/>
<keyword evidence="3" id="KW-0658">Purine biosynthesis</keyword>
<evidence type="ECO:0000313" key="10">
    <source>
        <dbReference type="EMBL" id="MDY5147041.1"/>
    </source>
</evidence>
<dbReference type="PRINTS" id="PR00149">
    <property type="entry name" value="FUMRATELYASE"/>
</dbReference>
<evidence type="ECO:0000256" key="4">
    <source>
        <dbReference type="ARBA" id="ARBA00023239"/>
    </source>
</evidence>
<keyword evidence="4 9" id="KW-0456">Lyase</keyword>
<protein>
    <submittedName>
        <fullName evidence="9">Adenylosuccinate lyase</fullName>
        <ecNumber evidence="9">4.3.2.2</ecNumber>
    </submittedName>
</protein>
<dbReference type="InterPro" id="IPR047136">
    <property type="entry name" value="PurB_bact"/>
</dbReference>
<dbReference type="GO" id="GO:0004018">
    <property type="term" value="F:N6-(1,2-dicarboxyethyl)AMP AMP-lyase (fumarate-forming) activity"/>
    <property type="evidence" value="ECO:0007669"/>
    <property type="project" value="InterPro"/>
</dbReference>
<dbReference type="AlphaFoldDB" id="A0AAW9HKP6"/>
<evidence type="ECO:0000256" key="5">
    <source>
        <dbReference type="ARBA" id="ARBA00025012"/>
    </source>
</evidence>
<evidence type="ECO:0000313" key="9">
    <source>
        <dbReference type="EMBL" id="MDY5141385.1"/>
    </source>
</evidence>
<evidence type="ECO:0000259" key="7">
    <source>
        <dbReference type="Pfam" id="PF00206"/>
    </source>
</evidence>
<dbReference type="GeneID" id="92813412"/>
<organism evidence="9 12">
    <name type="scientific">Actinotignum timonense</name>
    <dbReference type="NCBI Taxonomy" id="1870995"/>
    <lineage>
        <taxon>Bacteria</taxon>
        <taxon>Bacillati</taxon>
        <taxon>Actinomycetota</taxon>
        <taxon>Actinomycetes</taxon>
        <taxon>Actinomycetales</taxon>
        <taxon>Actinomycetaceae</taxon>
        <taxon>Actinotignum</taxon>
    </lineage>
</organism>
<dbReference type="RefSeq" id="WP_234984424.1">
    <property type="nucleotide sequence ID" value="NZ_CAUPFC010000015.1"/>
</dbReference>
<dbReference type="PANTHER" id="PTHR43411:SF1">
    <property type="entry name" value="ADENYLOSUCCINATE LYASE"/>
    <property type="match status" value="1"/>
</dbReference>
<dbReference type="SUPFAM" id="SSF48557">
    <property type="entry name" value="L-aspartase-like"/>
    <property type="match status" value="1"/>
</dbReference>
<feature type="domain" description="Fumarate lyase N-terminal" evidence="7">
    <location>
        <begin position="29"/>
        <end position="324"/>
    </location>
</feature>
<feature type="region of interest" description="Disordered" evidence="6">
    <location>
        <begin position="1"/>
        <end position="22"/>
    </location>
</feature>
<sequence>MSEQRAPESASEPTPVPNISGPLSPLDGRYASATAPLQPYLCEAALNRYRIHVEVEWLIFLCERAVIPGVGALPGSAVVYLRSLPEKFDDAAARELATIEAETRHDVKAVEYFIKKRMDAGGLGHLREMVHIFCTSEDINSLAWALGVRDAVRRCWLPRAWGLVSDLSDLARTHAELPMLAHTHGQPASPTTVGKELAVFAHRLHRSLRRVEAAEYYGKFSGATGTFSAHATAVPEANWPDLARDFVESLGLSWNPLTTQIESYDALADLFDDIAHVNRIAHNLATDMWTYISLDYFHQNLAAQGSTGSSTMPHKVNPIRFENAEANLEISSGLFGVLSQTLVTSRMQRDLTDSSTKRNIGVALGHSYLALDNLRRGLAGVDPNPAKLAADLDANWEVLGEPIQQAMRAAALGGAEHLEDPYERLKALTRGRKVTAADMREFISGLGLPGDVEKRLLALTPAGYTGLAARLVDFLEDTPGTAAS</sequence>
<comment type="function">
    <text evidence="5">Catalyzes two reactions in de novo purine nucleotide biosynthesis. Catalyzes the breakdown of 5-aminoimidazole- (N-succinylocarboxamide) ribotide (SAICAR or 2-[5-amino-1-(5-phospho-beta-D-ribosyl)imidazole-4-carboxamido]succinate) to 5-aminoimidazole-4-carboxamide ribotide (AICAR or 5-amino-1-(5-phospho-beta-D-ribosyl)imidazole-4-carboxamide) and fumarate, and of adenylosuccinate (ADS or N(6)-(1,2-dicarboxyethyl)-AMP) to adenosine monophosphate (AMP) and fumarate.</text>
</comment>
<evidence type="ECO:0000256" key="6">
    <source>
        <dbReference type="SAM" id="MobiDB-lite"/>
    </source>
</evidence>
<evidence type="ECO:0000313" key="11">
    <source>
        <dbReference type="Proteomes" id="UP001284901"/>
    </source>
</evidence>
<evidence type="ECO:0000259" key="8">
    <source>
        <dbReference type="Pfam" id="PF08328"/>
    </source>
</evidence>
<dbReference type="InterPro" id="IPR013539">
    <property type="entry name" value="PurB_C"/>
</dbReference>
<dbReference type="GO" id="GO:0006188">
    <property type="term" value="P:IMP biosynthetic process"/>
    <property type="evidence" value="ECO:0007669"/>
    <property type="project" value="InterPro"/>
</dbReference>
<evidence type="ECO:0000256" key="3">
    <source>
        <dbReference type="ARBA" id="ARBA00022755"/>
    </source>
</evidence>
<evidence type="ECO:0000256" key="2">
    <source>
        <dbReference type="ARBA" id="ARBA00004734"/>
    </source>
</evidence>
<dbReference type="NCBIfam" id="NF006764">
    <property type="entry name" value="PRK09285.1"/>
    <property type="match status" value="1"/>
</dbReference>
<dbReference type="Gene3D" id="1.10.275.10">
    <property type="entry name" value="Fumarase/aspartase (N-terminal domain)"/>
    <property type="match status" value="1"/>
</dbReference>
<evidence type="ECO:0000256" key="1">
    <source>
        <dbReference type="ARBA" id="ARBA00004706"/>
    </source>
</evidence>
<dbReference type="PROSITE" id="PS00163">
    <property type="entry name" value="FUMARATE_LYASES"/>
    <property type="match status" value="1"/>
</dbReference>
<feature type="domain" description="Adenylosuccinate lyase PurB C-terminal" evidence="8">
    <location>
        <begin position="345"/>
        <end position="465"/>
    </location>
</feature>
<comment type="pathway">
    <text evidence="2">Purine metabolism; AMP biosynthesis via de novo pathway; AMP from IMP: step 2/2.</text>
</comment>
<dbReference type="EMBL" id="JAWNFV010000022">
    <property type="protein sequence ID" value="MDY5141385.1"/>
    <property type="molecule type" value="Genomic_DNA"/>
</dbReference>
<name>A0AAW9HKP6_9ACTO</name>
<keyword evidence="11" id="KW-1185">Reference proteome</keyword>
<dbReference type="InterPro" id="IPR024083">
    <property type="entry name" value="Fumarase/histidase_N"/>
</dbReference>
<accession>A0AAW9HKP6</accession>
<dbReference type="Gene3D" id="1.10.40.30">
    <property type="entry name" value="Fumarase/aspartase (C-terminal domain)"/>
    <property type="match status" value="1"/>
</dbReference>
<evidence type="ECO:0000313" key="12">
    <source>
        <dbReference type="Proteomes" id="UP001288320"/>
    </source>
</evidence>
<proteinExistence type="predicted"/>
<dbReference type="Pfam" id="PF00206">
    <property type="entry name" value="Lyase_1"/>
    <property type="match status" value="1"/>
</dbReference>
<gene>
    <name evidence="9" type="primary">purB</name>
    <name evidence="9" type="ORF">R6G74_08720</name>
    <name evidence="10" type="ORF">R6P33_08435</name>
</gene>
<dbReference type="EMBL" id="JAWNFY010000027">
    <property type="protein sequence ID" value="MDY5147041.1"/>
    <property type="molecule type" value="Genomic_DNA"/>
</dbReference>
<dbReference type="Gene3D" id="1.20.200.10">
    <property type="entry name" value="Fumarase/aspartase (Central domain)"/>
    <property type="match status" value="1"/>
</dbReference>
<dbReference type="PANTHER" id="PTHR43411">
    <property type="entry name" value="ADENYLOSUCCINATE LYASE"/>
    <property type="match status" value="1"/>
</dbReference>
<dbReference type="InterPro" id="IPR000362">
    <property type="entry name" value="Fumarate_lyase_fam"/>
</dbReference>
<dbReference type="InterPro" id="IPR020557">
    <property type="entry name" value="Fumarate_lyase_CS"/>
</dbReference>